<evidence type="ECO:0000313" key="5">
    <source>
        <dbReference type="Proteomes" id="UP000199183"/>
    </source>
</evidence>
<dbReference type="Pfam" id="PF22725">
    <property type="entry name" value="GFO_IDH_MocA_C3"/>
    <property type="match status" value="1"/>
</dbReference>
<dbReference type="SUPFAM" id="SSF51735">
    <property type="entry name" value="NAD(P)-binding Rossmann-fold domains"/>
    <property type="match status" value="1"/>
</dbReference>
<accession>A0A1H4IY64</accession>
<dbReference type="EMBL" id="FNRY01000001">
    <property type="protein sequence ID" value="SEB38989.1"/>
    <property type="molecule type" value="Genomic_DNA"/>
</dbReference>
<dbReference type="PANTHER" id="PTHR43818">
    <property type="entry name" value="BCDNA.GH03377"/>
    <property type="match status" value="1"/>
</dbReference>
<sequence length="663" mass="70552">MSTGRGVPATPARVALVGIHGFGAIHRRNLARLEALGRVRLVAAADPAGAEPGELDGVPVYADLGSLLEATSHVDIVIVSTPIPTHMPLALSALAAGADVYLEKPPVASAADFDRLTAAADAAGARIQVGFQSLGSHALPEIASIIARGEIGDVRAISAIGLWSRDRAYFARARWAGRRMLDGVPVVDGVATNALSHAVATALALAGARQADDVRSIQADLYRAHDVESDDTSVVRIITSRGHTVTCALTLAAAAETEPEVRIDGALGTITLSYTTDEVVVSVGDDLRRLTFERTDLLENLLDHRETGTPLLSSLADSGAYMQVLESIRIAPAPQPIPQQFVTWIGEGSSARPVVRNIEDAARRACAAGATFQELGLPWARPEAGSLTLTVESTAAARENEGTALQRALSPRPYLHPVSTLQGTVLTDAMPLDHPWHLGVGVAVPDVDGVNFWGGPTFVRAGSRYEWRHDQGRIVRSGLTPEPTGPLEELAWLDADGRTMLRERRRLRWSHIDESCWQLTLQTSLTTAGDHAVSLGSPASNGRPGAGYGGLFWRFAPCTDTHVFTAEREVESQTHGTVTPWLAWEATFDGGRAGVVFLAPPESADPWFVRVSEYPAVGSALAWGAAARVKPGTPLVRTYSMIIVDGPLTRERAESLASRNIVA</sequence>
<dbReference type="GO" id="GO:0000166">
    <property type="term" value="F:nucleotide binding"/>
    <property type="evidence" value="ECO:0007669"/>
    <property type="project" value="InterPro"/>
</dbReference>
<evidence type="ECO:0000259" key="3">
    <source>
        <dbReference type="SMART" id="SM00881"/>
    </source>
</evidence>
<dbReference type="InterPro" id="IPR029475">
    <property type="entry name" value="DUF6807"/>
</dbReference>
<organism evidence="4 5">
    <name type="scientific">Paramicrobacterium humi</name>
    <dbReference type="NCBI Taxonomy" id="640635"/>
    <lineage>
        <taxon>Bacteria</taxon>
        <taxon>Bacillati</taxon>
        <taxon>Actinomycetota</taxon>
        <taxon>Actinomycetes</taxon>
        <taxon>Micrococcales</taxon>
        <taxon>Microbacteriaceae</taxon>
        <taxon>Paramicrobacterium</taxon>
    </lineage>
</organism>
<protein>
    <submittedName>
        <fullName evidence="4">Predicted dehydrogenase</fullName>
    </submittedName>
</protein>
<dbReference type="RefSeq" id="WP_091179250.1">
    <property type="nucleotide sequence ID" value="NZ_FNRY01000001.1"/>
</dbReference>
<dbReference type="InterPro" id="IPR000683">
    <property type="entry name" value="Gfo/Idh/MocA-like_OxRdtase_N"/>
</dbReference>
<feature type="domain" description="CoA-binding" evidence="3">
    <location>
        <begin position="8"/>
        <end position="100"/>
    </location>
</feature>
<evidence type="ECO:0000256" key="1">
    <source>
        <dbReference type="ARBA" id="ARBA00023002"/>
    </source>
</evidence>
<dbReference type="Pfam" id="PF14100">
    <property type="entry name" value="DUF6807"/>
    <property type="match status" value="1"/>
</dbReference>
<dbReference type="InterPro" id="IPR055170">
    <property type="entry name" value="GFO_IDH_MocA-like_dom"/>
</dbReference>
<dbReference type="InterPro" id="IPR050463">
    <property type="entry name" value="Gfo/Idh/MocA_oxidrdct_glycsds"/>
</dbReference>
<dbReference type="Gene3D" id="3.30.360.10">
    <property type="entry name" value="Dihydrodipicolinate Reductase, domain 2"/>
    <property type="match status" value="1"/>
</dbReference>
<dbReference type="STRING" id="640635.SAMN04489806_0364"/>
<keyword evidence="5" id="KW-1185">Reference proteome</keyword>
<evidence type="ECO:0000256" key="2">
    <source>
        <dbReference type="ARBA" id="ARBA00023027"/>
    </source>
</evidence>
<evidence type="ECO:0000313" key="4">
    <source>
        <dbReference type="EMBL" id="SEB38989.1"/>
    </source>
</evidence>
<dbReference type="PANTHER" id="PTHR43818:SF11">
    <property type="entry name" value="BCDNA.GH03377"/>
    <property type="match status" value="1"/>
</dbReference>
<dbReference type="AlphaFoldDB" id="A0A1H4IY64"/>
<dbReference type="OrthoDB" id="9812981at2"/>
<dbReference type="Gene3D" id="3.40.50.720">
    <property type="entry name" value="NAD(P)-binding Rossmann-like Domain"/>
    <property type="match status" value="1"/>
</dbReference>
<proteinExistence type="predicted"/>
<gene>
    <name evidence="4" type="ORF">SAMN04489806_0364</name>
</gene>
<dbReference type="InterPro" id="IPR036291">
    <property type="entry name" value="NAD(P)-bd_dom_sf"/>
</dbReference>
<dbReference type="Pfam" id="PF01408">
    <property type="entry name" value="GFO_IDH_MocA"/>
    <property type="match status" value="1"/>
</dbReference>
<dbReference type="Proteomes" id="UP000199183">
    <property type="component" value="Unassembled WGS sequence"/>
</dbReference>
<reference evidence="4 5" key="1">
    <citation type="submission" date="2016-10" db="EMBL/GenBank/DDBJ databases">
        <authorList>
            <person name="de Groot N.N."/>
        </authorList>
    </citation>
    <scope>NUCLEOTIDE SEQUENCE [LARGE SCALE GENOMIC DNA]</scope>
    <source>
        <strain evidence="4 5">DSM 21799</strain>
    </source>
</reference>
<keyword evidence="2" id="KW-0520">NAD</keyword>
<dbReference type="SUPFAM" id="SSF55347">
    <property type="entry name" value="Glyceraldehyde-3-phosphate dehydrogenase-like, C-terminal domain"/>
    <property type="match status" value="1"/>
</dbReference>
<dbReference type="InterPro" id="IPR003781">
    <property type="entry name" value="CoA-bd"/>
</dbReference>
<keyword evidence="1" id="KW-0560">Oxidoreductase</keyword>
<name>A0A1H4IY64_9MICO</name>
<dbReference type="GO" id="GO:0016491">
    <property type="term" value="F:oxidoreductase activity"/>
    <property type="evidence" value="ECO:0007669"/>
    <property type="project" value="UniProtKB-KW"/>
</dbReference>
<dbReference type="SMART" id="SM00881">
    <property type="entry name" value="CoA_binding"/>
    <property type="match status" value="1"/>
</dbReference>